<dbReference type="Proteomes" id="UP000442469">
    <property type="component" value="Unassembled WGS sequence"/>
</dbReference>
<feature type="signal peptide" evidence="1">
    <location>
        <begin position="1"/>
        <end position="25"/>
    </location>
</feature>
<evidence type="ECO:0000313" key="2">
    <source>
        <dbReference type="EMBL" id="KFN00957.1"/>
    </source>
</evidence>
<dbReference type="AlphaFoldDB" id="A0A090YRS1"/>
<dbReference type="GeneID" id="77009052"/>
<dbReference type="InterPro" id="IPR006059">
    <property type="entry name" value="SBP"/>
</dbReference>
<dbReference type="PROSITE" id="PS51257">
    <property type="entry name" value="PROKAR_LIPOPROTEIN"/>
    <property type="match status" value="1"/>
</dbReference>
<dbReference type="RefSeq" id="WP_082207904.1">
    <property type="nucleotide sequence ID" value="NZ_BGMM01000002.1"/>
</dbReference>
<reference evidence="2 4" key="1">
    <citation type="submission" date="2014-04" db="EMBL/GenBank/DDBJ databases">
        <authorList>
            <person name="Bishop-Lilly K.A."/>
            <person name="Broomall S.M."/>
            <person name="Chain P.S."/>
            <person name="Chertkov O."/>
            <person name="Coyne S.R."/>
            <person name="Daligault H.E."/>
            <person name="Davenport K.W."/>
            <person name="Erkkila T."/>
            <person name="Frey K.G."/>
            <person name="Gibbons H.S."/>
            <person name="Gu W."/>
            <person name="Jaissle J."/>
            <person name="Johnson S.L."/>
            <person name="Koroleva G.I."/>
            <person name="Ladner J.T."/>
            <person name="Lo C.-C."/>
            <person name="Minogue T.D."/>
            <person name="Munk C."/>
            <person name="Palacios G.F."/>
            <person name="Redden C.L."/>
            <person name="Rosenzweig C.N."/>
            <person name="Scholz M.B."/>
            <person name="Teshima H."/>
            <person name="Xu Y."/>
        </authorList>
    </citation>
    <scope>NUCLEOTIDE SEQUENCE [LARGE SCALE GENOMIC DNA]</scope>
    <source>
        <strain evidence="2 4">8244</strain>
    </source>
</reference>
<dbReference type="EMBL" id="WNZZ01000015">
    <property type="protein sequence ID" value="MUG24525.1"/>
    <property type="molecule type" value="Genomic_DNA"/>
</dbReference>
<dbReference type="Gene3D" id="3.40.190.10">
    <property type="entry name" value="Periplasmic binding protein-like II"/>
    <property type="match status" value="1"/>
</dbReference>
<evidence type="ECO:0000313" key="3">
    <source>
        <dbReference type="EMBL" id="MUG24525.1"/>
    </source>
</evidence>
<feature type="chain" id="PRO_5038290289" evidence="1">
    <location>
        <begin position="26"/>
        <end position="444"/>
    </location>
</feature>
<protein>
    <submittedName>
        <fullName evidence="2">Bacterial extracellular solute-binding family protein</fullName>
    </submittedName>
    <submittedName>
        <fullName evidence="3">Extracellular solute-binding protein</fullName>
    </submittedName>
</protein>
<keyword evidence="1" id="KW-0732">Signal</keyword>
<dbReference type="PATRIC" id="fig|44252.3.peg.4804"/>
<name>A0A090YRS1_PAEMA</name>
<dbReference type="InterPro" id="IPR050490">
    <property type="entry name" value="Bact_solute-bd_prot1"/>
</dbReference>
<dbReference type="EMBL" id="JMQA01000039">
    <property type="protein sequence ID" value="KFN00957.1"/>
    <property type="molecule type" value="Genomic_DNA"/>
</dbReference>
<dbReference type="PANTHER" id="PTHR43649:SF12">
    <property type="entry name" value="DIACETYLCHITOBIOSE BINDING PROTEIN DASA"/>
    <property type="match status" value="1"/>
</dbReference>
<organism evidence="2 4">
    <name type="scientific">Paenibacillus macerans</name>
    <name type="common">Bacillus macerans</name>
    <dbReference type="NCBI Taxonomy" id="44252"/>
    <lineage>
        <taxon>Bacteria</taxon>
        <taxon>Bacillati</taxon>
        <taxon>Bacillota</taxon>
        <taxon>Bacilli</taxon>
        <taxon>Bacillales</taxon>
        <taxon>Paenibacillaceae</taxon>
        <taxon>Paenibacillus</taxon>
    </lineage>
</organism>
<dbReference type="Proteomes" id="UP000029278">
    <property type="component" value="Unassembled WGS sequence"/>
</dbReference>
<proteinExistence type="predicted"/>
<dbReference type="Pfam" id="PF01547">
    <property type="entry name" value="SBP_bac_1"/>
    <property type="match status" value="1"/>
</dbReference>
<dbReference type="OrthoDB" id="9782846at2"/>
<evidence type="ECO:0000256" key="1">
    <source>
        <dbReference type="SAM" id="SignalP"/>
    </source>
</evidence>
<dbReference type="PANTHER" id="PTHR43649">
    <property type="entry name" value="ARABINOSE-BINDING PROTEIN-RELATED"/>
    <property type="match status" value="1"/>
</dbReference>
<dbReference type="STRING" id="44252.DJ90_4547"/>
<dbReference type="HOGENOM" id="CLU_031285_10_0_9"/>
<keyword evidence="4" id="KW-1185">Reference proteome</keyword>
<evidence type="ECO:0000313" key="4">
    <source>
        <dbReference type="Proteomes" id="UP000029278"/>
    </source>
</evidence>
<accession>A0A090YRS1</accession>
<sequence>MKMKRWSMRVLLATMAMALTLAGCASDPKPQGGQSGAGGTSSTGSGDTVNIDFWGGWTGPDLNTMQALVEVFNQQQTKIHVEFTSLQWTPLFTKFLTEMKGGNPPEVLVMHPFELGQFVEMGVLDSKPVASVGMDEANYSGFAWGGTKYKGEQYAVPLDVHMHGLYYNKELLEKAGISEAPKTGEELIAAAQKLTVDNNGKHAGEDGFDENNVVQYGLGFSMNHHVFYQIYALLNQQGSNPFTEDMASVDLDEEKTAKAIAFLQDLVFKYKVVPKGEKSPVDDFMGGKVAMFIDGPWQMPKLESSNIQWASAPYPQVFDRPAAWGAAEIMTFPLQKDEDPAKLEAAVEFVRWLDKNSGQWAKSGQLPSSNNGMKTAEGMDGREAFINSLDNAVLLPAHPKAAQIFSSTAPSPILTAAQDAVLNNKDPHEIAKQLKKDMDSLLAE</sequence>
<reference evidence="3 5" key="2">
    <citation type="submission" date="2019-11" db="EMBL/GenBank/DDBJ databases">
        <title>Draft genome sequences of five Paenibacillus species of dairy origin.</title>
        <authorList>
            <person name="Olajide A.M."/>
            <person name="Chen S."/>
            <person name="Lapointe G."/>
        </authorList>
    </citation>
    <scope>NUCLEOTIDE SEQUENCE [LARGE SCALE GENOMIC DNA]</scope>
    <source>
        <strain evidence="3 5">3CT49</strain>
    </source>
</reference>
<comment type="caution">
    <text evidence="2">The sequence shown here is derived from an EMBL/GenBank/DDBJ whole genome shotgun (WGS) entry which is preliminary data.</text>
</comment>
<dbReference type="SUPFAM" id="SSF53850">
    <property type="entry name" value="Periplasmic binding protein-like II"/>
    <property type="match status" value="1"/>
</dbReference>
<gene>
    <name evidence="2" type="ORF">DJ90_4547</name>
    <name evidence="3" type="ORF">GNQ08_19305</name>
</gene>
<evidence type="ECO:0000313" key="5">
    <source>
        <dbReference type="Proteomes" id="UP000442469"/>
    </source>
</evidence>